<dbReference type="OrthoDB" id="3526231at2"/>
<proteinExistence type="predicted"/>
<accession>A0A5S4FQB5</accession>
<gene>
    <name evidence="1" type="ORF">ETD86_35715</name>
</gene>
<evidence type="ECO:0000313" key="1">
    <source>
        <dbReference type="EMBL" id="TMR11476.1"/>
    </source>
</evidence>
<protein>
    <submittedName>
        <fullName evidence="1">Uncharacterized protein</fullName>
    </submittedName>
</protein>
<reference evidence="1 2" key="1">
    <citation type="submission" date="2019-05" db="EMBL/GenBank/DDBJ databases">
        <title>Draft genome sequence of Nonomuraea turkmeniaca DSM 43926.</title>
        <authorList>
            <person name="Saricaoglu S."/>
            <person name="Isik K."/>
        </authorList>
    </citation>
    <scope>NUCLEOTIDE SEQUENCE [LARGE SCALE GENOMIC DNA]</scope>
    <source>
        <strain evidence="1 2">DSM 43926</strain>
    </source>
</reference>
<dbReference type="EMBL" id="VCKY01000156">
    <property type="protein sequence ID" value="TMR11476.1"/>
    <property type="molecule type" value="Genomic_DNA"/>
</dbReference>
<sequence>MTIPERALPAEDQWELLAEHNLSYYFHGLWVESDDREEVARLLRVDPGTRLECDRETLVEMYQGRPADTVWIGPHAPGWTHVLAFGLYPFHPAIRNLGKRRVFEIRYDEARYELEGMYVYYDGERLGDAEPPLEEGGPMFLPDYRRYAGGLALLDDLDLERHAHRMLSMMGRISGRFLDREWFAATRSLYRIPDGTWPEQWEG</sequence>
<dbReference type="Proteomes" id="UP000309128">
    <property type="component" value="Unassembled WGS sequence"/>
</dbReference>
<dbReference type="AlphaFoldDB" id="A0A5S4FQB5"/>
<name>A0A5S4FQB5_9ACTN</name>
<dbReference type="RefSeq" id="WP_138671058.1">
    <property type="nucleotide sequence ID" value="NZ_VCKY01000156.1"/>
</dbReference>
<organism evidence="1 2">
    <name type="scientific">Nonomuraea turkmeniaca</name>
    <dbReference type="NCBI Taxonomy" id="103838"/>
    <lineage>
        <taxon>Bacteria</taxon>
        <taxon>Bacillati</taxon>
        <taxon>Actinomycetota</taxon>
        <taxon>Actinomycetes</taxon>
        <taxon>Streptosporangiales</taxon>
        <taxon>Streptosporangiaceae</taxon>
        <taxon>Nonomuraea</taxon>
    </lineage>
</organism>
<keyword evidence="2" id="KW-1185">Reference proteome</keyword>
<comment type="caution">
    <text evidence="1">The sequence shown here is derived from an EMBL/GenBank/DDBJ whole genome shotgun (WGS) entry which is preliminary data.</text>
</comment>
<evidence type="ECO:0000313" key="2">
    <source>
        <dbReference type="Proteomes" id="UP000309128"/>
    </source>
</evidence>